<name>F8QAL1_SERL3</name>
<dbReference type="HOGENOM" id="CLU_2887189_0_0_1"/>
<accession>F8QAL1</accession>
<feature type="compositionally biased region" description="Low complexity" evidence="1">
    <location>
        <begin position="1"/>
        <end position="16"/>
    </location>
</feature>
<dbReference type="InParanoid" id="F8QAL1"/>
<proteinExistence type="predicted"/>
<dbReference type="Proteomes" id="UP000008063">
    <property type="component" value="Unassembled WGS sequence"/>
</dbReference>
<evidence type="ECO:0000313" key="2">
    <source>
        <dbReference type="EMBL" id="EGN94801.1"/>
    </source>
</evidence>
<evidence type="ECO:0000256" key="1">
    <source>
        <dbReference type="SAM" id="MobiDB-lite"/>
    </source>
</evidence>
<feature type="region of interest" description="Disordered" evidence="1">
    <location>
        <begin position="1"/>
        <end position="20"/>
    </location>
</feature>
<dbReference type="EMBL" id="GL945487">
    <property type="protein sequence ID" value="EGN94801.1"/>
    <property type="molecule type" value="Genomic_DNA"/>
</dbReference>
<keyword evidence="3" id="KW-1185">Reference proteome</keyword>
<protein>
    <submittedName>
        <fullName evidence="2">Uncharacterized protein</fullName>
    </submittedName>
</protein>
<organism evidence="3">
    <name type="scientific">Serpula lacrymans var. lacrymans (strain S7.3)</name>
    <name type="common">Dry rot fungus</name>
    <dbReference type="NCBI Taxonomy" id="936435"/>
    <lineage>
        <taxon>Eukaryota</taxon>
        <taxon>Fungi</taxon>
        <taxon>Dikarya</taxon>
        <taxon>Basidiomycota</taxon>
        <taxon>Agaricomycotina</taxon>
        <taxon>Agaricomycetes</taxon>
        <taxon>Agaricomycetidae</taxon>
        <taxon>Boletales</taxon>
        <taxon>Coniophorineae</taxon>
        <taxon>Serpulaceae</taxon>
        <taxon>Serpula</taxon>
    </lineage>
</organism>
<evidence type="ECO:0000313" key="3">
    <source>
        <dbReference type="Proteomes" id="UP000008063"/>
    </source>
</evidence>
<gene>
    <name evidence="2" type="ORF">SERLA73DRAFT_77539</name>
</gene>
<reference evidence="3" key="1">
    <citation type="journal article" date="2011" name="Science">
        <title>The plant cell wall-decomposing machinery underlies the functional diversity of forest fungi.</title>
        <authorList>
            <person name="Eastwood D.C."/>
            <person name="Floudas D."/>
            <person name="Binder M."/>
            <person name="Majcherczyk A."/>
            <person name="Schneider P."/>
            <person name="Aerts A."/>
            <person name="Asiegbu F.O."/>
            <person name="Baker S.E."/>
            <person name="Barry K."/>
            <person name="Bendiksby M."/>
            <person name="Blumentritt M."/>
            <person name="Coutinho P.M."/>
            <person name="Cullen D."/>
            <person name="de Vries R.P."/>
            <person name="Gathman A."/>
            <person name="Goodell B."/>
            <person name="Henrissat B."/>
            <person name="Ihrmark K."/>
            <person name="Kauserud H."/>
            <person name="Kohler A."/>
            <person name="LaButti K."/>
            <person name="Lapidus A."/>
            <person name="Lavin J.L."/>
            <person name="Lee Y.-H."/>
            <person name="Lindquist E."/>
            <person name="Lilly W."/>
            <person name="Lucas S."/>
            <person name="Morin E."/>
            <person name="Murat C."/>
            <person name="Oguiza J.A."/>
            <person name="Park J."/>
            <person name="Pisabarro A.G."/>
            <person name="Riley R."/>
            <person name="Rosling A."/>
            <person name="Salamov A."/>
            <person name="Schmidt O."/>
            <person name="Schmutz J."/>
            <person name="Skrede I."/>
            <person name="Stenlid J."/>
            <person name="Wiebenga A."/>
            <person name="Xie X."/>
            <person name="Kuees U."/>
            <person name="Hibbett D.S."/>
            <person name="Hoffmeister D."/>
            <person name="Hoegberg N."/>
            <person name="Martin F."/>
            <person name="Grigoriev I.V."/>
            <person name="Watkinson S.C."/>
        </authorList>
    </citation>
    <scope>NUCLEOTIDE SEQUENCE [LARGE SCALE GENOMIC DNA]</scope>
    <source>
        <strain evidence="3">strain S7.3</strain>
    </source>
</reference>
<dbReference type="AlphaFoldDB" id="F8QAL1"/>
<sequence length="63" mass="7122">MSSSSSFSVPTKVSSSRGRNVAMKKLQRVIKQSSGTTTAMCREREEYVYGYVKFIHFHLFGVV</sequence>